<dbReference type="RefSeq" id="XP_013754126.1">
    <property type="nucleotide sequence ID" value="XM_013898672.1"/>
</dbReference>
<feature type="compositionally biased region" description="Basic and acidic residues" evidence="2">
    <location>
        <begin position="42"/>
        <end position="54"/>
    </location>
</feature>
<sequence length="856" mass="91403">MATGTSNSSSLYVRKNGFWYEDGDADIAELGASDLGSAARRAAGEHRDGSDGEKSGGGGSGGDILSKLKRRSKRRSRSASASSTGVYALEDPNFDITWYAKYFVGAEHTNYVADADAEYGNVVVSTLRISDAHDPHYRVIVITKYNTDRHLVPNPKNKKLPLKDLLGAVRKGYTRLAKKLKKVSNLAMQKDILKIEDMESIDKYKFGVLLVKPGQTNEADMFGNEHPSPAFTEFLQCLGDEITLAGWDGYRAGLDTKYGNTGETSYYTEIHGCKVMFHVSTCLPFTPGEGAEMTQQLQRKRHIGNDVVVIVFIDADEDSGTAFDTECISSQFNHVWAIVQPTNKASRQTQYKVAVAANEAVKYFMPILPQPPVFTHGANFREWLLTKMINGERSAMHSEAFVKLSERTKELMLGDIVSTYMGARVTNQAKEQALRKQIEAMVSGKASGKPKQSVNIFDAAPVGSSFPGEIRALGFYGESIVYGTDAGLFVRTPGASADAPLSDAGPVHELVVVSDIAVAVAVLGKKRQTYVFSLASATAGLSSSGTLLTAPAMKKATLLAYGTYSTTPLLAVACSSAVFVFQWSGSGFVLTQSHTLPTTVTVLKFFKSFLVIGFGHAFEVIDLETSSISPLRASDDKLSPVAVCVVDAQLMLVFADEGVFVNVKGVTTQDFALKWTTLPTATCFIDPYILSFTRNFVEIRTKVTGRLVQTMQINDCAFHSVHRNAAGSRAAVVTSYDPTSDATSLLLLSLANHTSVGAGLAVLSDSVASIMASVASLPLPAHSALDGLPAAEAPAPSVFAPAPPLPLAPPLAAARKAALGSSAAAGSSGLELADGMTDADAEWVAQLQESLLQASA</sequence>
<evidence type="ECO:0000256" key="1">
    <source>
        <dbReference type="ARBA" id="ARBA00022468"/>
    </source>
</evidence>
<dbReference type="Pfam" id="PF02145">
    <property type="entry name" value="Rap_GAP"/>
    <property type="match status" value="1"/>
</dbReference>
<dbReference type="STRING" id="461836.A0A0L0DNM6"/>
<gene>
    <name evidence="5" type="ORF">AMSG_09564</name>
</gene>
<feature type="compositionally biased region" description="Basic residues" evidence="2">
    <location>
        <begin position="67"/>
        <end position="77"/>
    </location>
</feature>
<protein>
    <recommendedName>
        <fullName evidence="7">Rap-GAP domain-containing protein</fullName>
    </recommendedName>
</protein>
<dbReference type="InterPro" id="IPR001180">
    <property type="entry name" value="CNH_dom"/>
</dbReference>
<evidence type="ECO:0000259" key="4">
    <source>
        <dbReference type="PROSITE" id="PS50219"/>
    </source>
</evidence>
<dbReference type="OMA" id="ETRWYFR"/>
<dbReference type="EMBL" id="GL349484">
    <property type="protein sequence ID" value="KNC53922.1"/>
    <property type="molecule type" value="Genomic_DNA"/>
</dbReference>
<evidence type="ECO:0000256" key="2">
    <source>
        <dbReference type="SAM" id="MobiDB-lite"/>
    </source>
</evidence>
<dbReference type="InterPro" id="IPR000331">
    <property type="entry name" value="Rap/Ran_GAP_dom"/>
</dbReference>
<dbReference type="AlphaFoldDB" id="A0A0L0DNM6"/>
<name>A0A0L0DNM6_THETB</name>
<dbReference type="InterPro" id="IPR050989">
    <property type="entry name" value="Rap1_Ran_GAP"/>
</dbReference>
<dbReference type="SUPFAM" id="SSF111347">
    <property type="entry name" value="Rap/Ran-GAP"/>
    <property type="match status" value="1"/>
</dbReference>
<organism evidence="5 6">
    <name type="scientific">Thecamonas trahens ATCC 50062</name>
    <dbReference type="NCBI Taxonomy" id="461836"/>
    <lineage>
        <taxon>Eukaryota</taxon>
        <taxon>Apusozoa</taxon>
        <taxon>Apusomonadida</taxon>
        <taxon>Apusomonadidae</taxon>
        <taxon>Thecamonas</taxon>
    </lineage>
</organism>
<dbReference type="eggNOG" id="KOG3686">
    <property type="taxonomic scope" value="Eukaryota"/>
</dbReference>
<dbReference type="PANTHER" id="PTHR15711">
    <property type="entry name" value="RAP GTPASE-ACTIVATING PROTEIN"/>
    <property type="match status" value="1"/>
</dbReference>
<dbReference type="InterPro" id="IPR035974">
    <property type="entry name" value="Rap/Ran-GAP_sf"/>
</dbReference>
<feature type="region of interest" description="Disordered" evidence="2">
    <location>
        <begin position="38"/>
        <end position="82"/>
    </location>
</feature>
<accession>A0A0L0DNM6</accession>
<dbReference type="PROSITE" id="PS50219">
    <property type="entry name" value="CNH"/>
    <property type="match status" value="1"/>
</dbReference>
<keyword evidence="6" id="KW-1185">Reference proteome</keyword>
<dbReference type="PROSITE" id="PS50085">
    <property type="entry name" value="RAPGAP"/>
    <property type="match status" value="1"/>
</dbReference>
<evidence type="ECO:0000313" key="6">
    <source>
        <dbReference type="Proteomes" id="UP000054408"/>
    </source>
</evidence>
<dbReference type="GO" id="GO:0005096">
    <property type="term" value="F:GTPase activator activity"/>
    <property type="evidence" value="ECO:0007669"/>
    <property type="project" value="UniProtKB-KW"/>
</dbReference>
<proteinExistence type="predicted"/>
<dbReference type="SMART" id="SM00036">
    <property type="entry name" value="CNH"/>
    <property type="match status" value="1"/>
</dbReference>
<evidence type="ECO:0000259" key="3">
    <source>
        <dbReference type="PROSITE" id="PS50085"/>
    </source>
</evidence>
<keyword evidence="1" id="KW-0343">GTPase activation</keyword>
<dbReference type="OrthoDB" id="2499658at2759"/>
<dbReference type="Proteomes" id="UP000054408">
    <property type="component" value="Unassembled WGS sequence"/>
</dbReference>
<dbReference type="Gene3D" id="3.40.50.11210">
    <property type="entry name" value="Rap/Ran-GAP"/>
    <property type="match status" value="1"/>
</dbReference>
<dbReference type="GO" id="GO:0051056">
    <property type="term" value="P:regulation of small GTPase mediated signal transduction"/>
    <property type="evidence" value="ECO:0007669"/>
    <property type="project" value="InterPro"/>
</dbReference>
<evidence type="ECO:0008006" key="7">
    <source>
        <dbReference type="Google" id="ProtNLM"/>
    </source>
</evidence>
<feature type="domain" description="CNH" evidence="4">
    <location>
        <begin position="467"/>
        <end position="726"/>
    </location>
</feature>
<dbReference type="Pfam" id="PF00780">
    <property type="entry name" value="CNH"/>
    <property type="match status" value="1"/>
</dbReference>
<feature type="domain" description="Rap-GAP" evidence="3">
    <location>
        <begin position="192"/>
        <end position="416"/>
    </location>
</feature>
<reference evidence="5 6" key="1">
    <citation type="submission" date="2010-05" db="EMBL/GenBank/DDBJ databases">
        <title>The Genome Sequence of Thecamonas trahens ATCC 50062.</title>
        <authorList>
            <consortium name="The Broad Institute Genome Sequencing Platform"/>
            <person name="Russ C."/>
            <person name="Cuomo C."/>
            <person name="Shea T."/>
            <person name="Young S.K."/>
            <person name="Zeng Q."/>
            <person name="Koehrsen M."/>
            <person name="Haas B."/>
            <person name="Borodovsky M."/>
            <person name="Guigo R."/>
            <person name="Alvarado L."/>
            <person name="Berlin A."/>
            <person name="Bochicchio J."/>
            <person name="Borenstein D."/>
            <person name="Chapman S."/>
            <person name="Chen Z."/>
            <person name="Freedman E."/>
            <person name="Gellesch M."/>
            <person name="Goldberg J."/>
            <person name="Griggs A."/>
            <person name="Gujja S."/>
            <person name="Heilman E."/>
            <person name="Heiman D."/>
            <person name="Hepburn T."/>
            <person name="Howarth C."/>
            <person name="Jen D."/>
            <person name="Larson L."/>
            <person name="Mehta T."/>
            <person name="Park D."/>
            <person name="Pearson M."/>
            <person name="Roberts A."/>
            <person name="Saif S."/>
            <person name="Shenoy N."/>
            <person name="Sisk P."/>
            <person name="Stolte C."/>
            <person name="Sykes S."/>
            <person name="Thomson T."/>
            <person name="Walk T."/>
            <person name="White J."/>
            <person name="Yandava C."/>
            <person name="Burger G."/>
            <person name="Gray M.W."/>
            <person name="Holland P.W.H."/>
            <person name="King N."/>
            <person name="Lang F.B.F."/>
            <person name="Roger A.J."/>
            <person name="Ruiz-Trillo I."/>
            <person name="Lander E."/>
            <person name="Nusbaum C."/>
        </authorList>
    </citation>
    <scope>NUCLEOTIDE SEQUENCE [LARGE SCALE GENOMIC DNA]</scope>
    <source>
        <strain evidence="5 6">ATCC 50062</strain>
    </source>
</reference>
<dbReference type="GeneID" id="25567997"/>
<evidence type="ECO:0000313" key="5">
    <source>
        <dbReference type="EMBL" id="KNC53922.1"/>
    </source>
</evidence>